<comment type="caution">
    <text evidence="3">The sequence shown here is derived from an EMBL/GenBank/DDBJ whole genome shotgun (WGS) entry which is preliminary data.</text>
</comment>
<feature type="region of interest" description="Disordered" evidence="1">
    <location>
        <begin position="651"/>
        <end position="700"/>
    </location>
</feature>
<dbReference type="Proteomes" id="UP001383192">
    <property type="component" value="Unassembled WGS sequence"/>
</dbReference>
<dbReference type="PANTHER" id="PTHR38248:SF2">
    <property type="entry name" value="FUNK1 11"/>
    <property type="match status" value="1"/>
</dbReference>
<name>A0AAW0CTC0_9AGAR</name>
<accession>A0AAW0CTC0</accession>
<dbReference type="AlphaFoldDB" id="A0AAW0CTC0"/>
<evidence type="ECO:0000313" key="4">
    <source>
        <dbReference type="Proteomes" id="UP001383192"/>
    </source>
</evidence>
<organism evidence="3 4">
    <name type="scientific">Paramarasmius palmivorus</name>
    <dbReference type="NCBI Taxonomy" id="297713"/>
    <lineage>
        <taxon>Eukaryota</taxon>
        <taxon>Fungi</taxon>
        <taxon>Dikarya</taxon>
        <taxon>Basidiomycota</taxon>
        <taxon>Agaricomycotina</taxon>
        <taxon>Agaricomycetes</taxon>
        <taxon>Agaricomycetidae</taxon>
        <taxon>Agaricales</taxon>
        <taxon>Marasmiineae</taxon>
        <taxon>Marasmiaceae</taxon>
        <taxon>Paramarasmius</taxon>
    </lineage>
</organism>
<evidence type="ECO:0000313" key="3">
    <source>
        <dbReference type="EMBL" id="KAK7042946.1"/>
    </source>
</evidence>
<protein>
    <recommendedName>
        <fullName evidence="2">Fungal-type protein kinase domain-containing protein</fullName>
    </recommendedName>
</protein>
<dbReference type="InterPro" id="IPR011009">
    <property type="entry name" value="Kinase-like_dom_sf"/>
</dbReference>
<dbReference type="EMBL" id="JAYKXP010000030">
    <property type="protein sequence ID" value="KAK7042946.1"/>
    <property type="molecule type" value="Genomic_DNA"/>
</dbReference>
<dbReference type="Pfam" id="PF17667">
    <property type="entry name" value="Pkinase_fungal"/>
    <property type="match status" value="1"/>
</dbReference>
<proteinExistence type="predicted"/>
<evidence type="ECO:0000259" key="2">
    <source>
        <dbReference type="Pfam" id="PF17667"/>
    </source>
</evidence>
<sequence>MDGARAGVLQAEWEFFKKACLPQADEQHLHALHSQLENDTWKGFLRNSAAQDEANRYAPLIGCFNEVVVKSVALRNGGMPRVVFKRPLLSENSRASYHPYIVAKLMGMGYDGRLDESWADYERDVVLLGELEKSVGVDENVVNITKHAAQVMSNDSTRRFIFGMTIRGAMMRFWFFTRSHKLVTHDLDMEADAKEIVYFLFALANATEEELGIDPSVRRVWLYNSLRYQHRVGGKPYRIVHAVGVSEARLVLDRGTCTREIAETSYSTGKAVRVGQQAILKYSRMSEEIEECEHVRLTIDSTQLASDTSTKILHGQMIPVAPRAFLLGGKTLDESESWSSSSSAVSPVHWEAPVGAFHQAHIHYRVLSERPGIVLHDINNHKTILEAIVYVFPGGCLRHSKNMALSDLIRPILALEFMYSSGYVHREISAGNLWVSSAQGNVVCKLIDVDYAKRMDVLNHHKGVKTGTPHFIASEVEAGQYLFIPEKKGRLPPGAYRSLPSVTDRESPHAFFCHNCLHDIESLFWIFVYILFSTFPMDRPVNSLDARCIRFQQLFPHPHNDPERFWFLSKDVTRSDYIKELPFEFRKAGEGLAVLASVLADRYSEIEAVPRFYKSNLYFDEDHKLFAEYFRSILPDVYDKSVQSLWPSTLAGEKRKRGTQDPNTALPHGALTGRNPETGSRSGHASGGRKTRAGSDTGLSSGLAVSSVHWEAPVSALHRPQIRCQVLSERPGMALHDISNHKTCSASDNRCDSSVYGITICKFIDLDYDVKDMEIAQCHSDLKRGIPHFIAVEVEQGRYLFRPKGKVLLPSQVFQDTTEIDPAQAAFRHNCLHDMEYLFWIFVYILFSTYPARRPVDNLHRRRQQFDELFPYLSPGSKRYSFLSDTSFRKMLLSQLPAEFKNEGLVVNQLGANLAQRYHDIESVPYFFKSKIDFGDVHDFFGEYFKVMLPVVFTEDVQSLYIGGEEEA</sequence>
<evidence type="ECO:0000256" key="1">
    <source>
        <dbReference type="SAM" id="MobiDB-lite"/>
    </source>
</evidence>
<keyword evidence="4" id="KW-1185">Reference proteome</keyword>
<feature type="domain" description="Fungal-type protein kinase" evidence="2">
    <location>
        <begin position="123"/>
        <end position="530"/>
    </location>
</feature>
<dbReference type="InterPro" id="IPR040976">
    <property type="entry name" value="Pkinase_fungal"/>
</dbReference>
<reference evidence="3 4" key="1">
    <citation type="submission" date="2024-01" db="EMBL/GenBank/DDBJ databases">
        <title>A draft genome for a cacao thread blight-causing isolate of Paramarasmius palmivorus.</title>
        <authorList>
            <person name="Baruah I.K."/>
            <person name="Bukari Y."/>
            <person name="Amoako-Attah I."/>
            <person name="Meinhardt L.W."/>
            <person name="Bailey B.A."/>
            <person name="Cohen S.P."/>
        </authorList>
    </citation>
    <scope>NUCLEOTIDE SEQUENCE [LARGE SCALE GENOMIC DNA]</scope>
    <source>
        <strain evidence="3 4">GH-12</strain>
    </source>
</reference>
<gene>
    <name evidence="3" type="ORF">VNI00_008683</name>
</gene>
<dbReference type="PANTHER" id="PTHR38248">
    <property type="entry name" value="FUNK1 6"/>
    <property type="match status" value="1"/>
</dbReference>
<dbReference type="SUPFAM" id="SSF56112">
    <property type="entry name" value="Protein kinase-like (PK-like)"/>
    <property type="match status" value="1"/>
</dbReference>
<dbReference type="Gene3D" id="1.10.510.10">
    <property type="entry name" value="Transferase(Phosphotransferase) domain 1"/>
    <property type="match status" value="1"/>
</dbReference>